<comment type="similarity">
    <text evidence="4">Belongs to the RBR family. Ariadne subfamily.</text>
</comment>
<comment type="cofactor">
    <cofactor evidence="2">
        <name>Zn(2+)</name>
        <dbReference type="ChEBI" id="CHEBI:29105"/>
    </cofactor>
</comment>
<gene>
    <name evidence="15" type="ORF">OLEA9_A051018</name>
</gene>
<proteinExistence type="inferred from homology"/>
<dbReference type="CDD" id="cd22582">
    <property type="entry name" value="BRcat_RBR_unk"/>
    <property type="match status" value="1"/>
</dbReference>
<dbReference type="InterPro" id="IPR002867">
    <property type="entry name" value="IBR_dom"/>
</dbReference>
<feature type="domain" description="RING-type" evidence="14">
    <location>
        <begin position="24"/>
        <end position="228"/>
    </location>
</feature>
<dbReference type="PANTHER" id="PTHR11685">
    <property type="entry name" value="RBR FAMILY RING FINGER AND IBR DOMAIN-CONTAINING"/>
    <property type="match status" value="1"/>
</dbReference>
<dbReference type="InterPro" id="IPR001841">
    <property type="entry name" value="Znf_RING"/>
</dbReference>
<evidence type="ECO:0000256" key="12">
    <source>
        <dbReference type="PROSITE-ProRule" id="PRU00175"/>
    </source>
</evidence>
<dbReference type="FunFam" id="3.30.40.10:FF:000230">
    <property type="entry name" value="RBR-type E3 ubiquitin transferase"/>
    <property type="match status" value="1"/>
</dbReference>
<dbReference type="Pfam" id="PF01485">
    <property type="entry name" value="IBR"/>
    <property type="match status" value="2"/>
</dbReference>
<evidence type="ECO:0000256" key="6">
    <source>
        <dbReference type="ARBA" id="ARBA00022679"/>
    </source>
</evidence>
<dbReference type="Pfam" id="PF00097">
    <property type="entry name" value="zf-C3HC4"/>
    <property type="match status" value="1"/>
</dbReference>
<evidence type="ECO:0000259" key="14">
    <source>
        <dbReference type="PROSITE" id="PS51873"/>
    </source>
</evidence>
<evidence type="ECO:0000256" key="3">
    <source>
        <dbReference type="ARBA" id="ARBA00003976"/>
    </source>
</evidence>
<dbReference type="GO" id="GO:0016874">
    <property type="term" value="F:ligase activity"/>
    <property type="evidence" value="ECO:0007669"/>
    <property type="project" value="UniProtKB-KW"/>
</dbReference>
<evidence type="ECO:0000313" key="16">
    <source>
        <dbReference type="Proteomes" id="UP000594638"/>
    </source>
</evidence>
<dbReference type="Gene3D" id="3.30.40.10">
    <property type="entry name" value="Zinc/RING finger domain, C3HC4 (zinc finger)"/>
    <property type="match status" value="1"/>
</dbReference>
<dbReference type="FunFam" id="1.20.120.1750:FF:000018">
    <property type="entry name" value="RBR-type E3 ubiquitin transferase"/>
    <property type="match status" value="1"/>
</dbReference>
<evidence type="ECO:0000313" key="15">
    <source>
        <dbReference type="EMBL" id="CAA2967847.1"/>
    </source>
</evidence>
<evidence type="ECO:0000256" key="11">
    <source>
        <dbReference type="ARBA" id="ARBA00022833"/>
    </source>
</evidence>
<comment type="caution">
    <text evidence="15">The sequence shown here is derived from an EMBL/GenBank/DDBJ whole genome shotgun (WGS) entry which is preliminary data.</text>
</comment>
<dbReference type="OrthoDB" id="10009520at2759"/>
<dbReference type="GO" id="GO:0008270">
    <property type="term" value="F:zinc ion binding"/>
    <property type="evidence" value="ECO:0007669"/>
    <property type="project" value="UniProtKB-KW"/>
</dbReference>
<dbReference type="InterPro" id="IPR017907">
    <property type="entry name" value="Znf_RING_CS"/>
</dbReference>
<evidence type="ECO:0000256" key="4">
    <source>
        <dbReference type="ARBA" id="ARBA00005884"/>
    </source>
</evidence>
<organism evidence="15 16">
    <name type="scientific">Olea europaea subsp. europaea</name>
    <dbReference type="NCBI Taxonomy" id="158383"/>
    <lineage>
        <taxon>Eukaryota</taxon>
        <taxon>Viridiplantae</taxon>
        <taxon>Streptophyta</taxon>
        <taxon>Embryophyta</taxon>
        <taxon>Tracheophyta</taxon>
        <taxon>Spermatophyta</taxon>
        <taxon>Magnoliopsida</taxon>
        <taxon>eudicotyledons</taxon>
        <taxon>Gunneridae</taxon>
        <taxon>Pentapetalae</taxon>
        <taxon>asterids</taxon>
        <taxon>lamiids</taxon>
        <taxon>Lamiales</taxon>
        <taxon>Oleaceae</taxon>
        <taxon>Oleeae</taxon>
        <taxon>Olea</taxon>
    </lineage>
</organism>
<keyword evidence="15" id="KW-0436">Ligase</keyword>
<dbReference type="EC" id="2.3.2.31" evidence="5"/>
<dbReference type="InterPro" id="IPR018957">
    <property type="entry name" value="Znf_C3HC4_RING-type"/>
</dbReference>
<name>A0A8S0QSC1_OLEEU</name>
<dbReference type="InterPro" id="IPR013083">
    <property type="entry name" value="Znf_RING/FYVE/PHD"/>
</dbReference>
<dbReference type="PROSITE" id="PS50089">
    <property type="entry name" value="ZF_RING_2"/>
    <property type="match status" value="1"/>
</dbReference>
<evidence type="ECO:0000256" key="10">
    <source>
        <dbReference type="ARBA" id="ARBA00022786"/>
    </source>
</evidence>
<dbReference type="PROSITE" id="PS51873">
    <property type="entry name" value="TRIAD"/>
    <property type="match status" value="1"/>
</dbReference>
<feature type="domain" description="RING-type" evidence="13">
    <location>
        <begin position="28"/>
        <end position="72"/>
    </location>
</feature>
<keyword evidence="6" id="KW-0808">Transferase</keyword>
<dbReference type="Gramene" id="OE9A051018T1">
    <property type="protein sequence ID" value="OE9A051018C1"/>
    <property type="gene ID" value="OE9A051018"/>
</dbReference>
<evidence type="ECO:0000256" key="7">
    <source>
        <dbReference type="ARBA" id="ARBA00022723"/>
    </source>
</evidence>
<sequence>MASIISSQNPRTDPISETVVGESSRRFCKICIGSKESDEIFTIPGCNHQFCAECISEHVAITVQETAVVKCPELDCRATLNIDSSREIISKYAITTWEDVLCESLIPPSQKFYCPYKDCSAMLVKDTDEVIRESICPFCWRLFCAQCNVSWHSGVECEEFQRMNEHERGREDLMVYELAKQKNWQRCPKCKFFVERNEGCLHISCRCKFEFCYGCGASWSSNHGGCRP</sequence>
<dbReference type="SMART" id="SM00647">
    <property type="entry name" value="IBR"/>
    <property type="match status" value="2"/>
</dbReference>
<dbReference type="CDD" id="cd22584">
    <property type="entry name" value="Rcat_RBR_unk"/>
    <property type="match status" value="1"/>
</dbReference>
<keyword evidence="8" id="KW-0677">Repeat</keyword>
<dbReference type="SMART" id="SM00184">
    <property type="entry name" value="RING"/>
    <property type="match status" value="1"/>
</dbReference>
<protein>
    <recommendedName>
        <fullName evidence="5">RBR-type E3 ubiquitin transferase</fullName>
        <ecNumber evidence="5">2.3.2.31</ecNumber>
    </recommendedName>
</protein>
<dbReference type="Gene3D" id="1.20.120.1750">
    <property type="match status" value="1"/>
</dbReference>
<keyword evidence="9 12" id="KW-0863">Zinc-finger</keyword>
<dbReference type="GO" id="GO:0061630">
    <property type="term" value="F:ubiquitin protein ligase activity"/>
    <property type="evidence" value="ECO:0007669"/>
    <property type="project" value="UniProtKB-EC"/>
</dbReference>
<keyword evidence="7" id="KW-0479">Metal-binding</keyword>
<keyword evidence="16" id="KW-1185">Reference proteome</keyword>
<dbReference type="Proteomes" id="UP000594638">
    <property type="component" value="Unassembled WGS sequence"/>
</dbReference>
<dbReference type="InterPro" id="IPR031127">
    <property type="entry name" value="E3_UB_ligase_RBR"/>
</dbReference>
<dbReference type="SUPFAM" id="SSF57850">
    <property type="entry name" value="RING/U-box"/>
    <property type="match status" value="3"/>
</dbReference>
<dbReference type="AlphaFoldDB" id="A0A8S0QSC1"/>
<comment type="function">
    <text evidence="3">Might act as an E3 ubiquitin-protein ligase, or as part of E3 complex, which accepts ubiquitin from specific E2 ubiquitin-conjugating enzymes and then transfers it to substrates.</text>
</comment>
<reference evidence="15 16" key="1">
    <citation type="submission" date="2019-12" db="EMBL/GenBank/DDBJ databases">
        <authorList>
            <person name="Alioto T."/>
            <person name="Alioto T."/>
            <person name="Gomez Garrido J."/>
        </authorList>
    </citation>
    <scope>NUCLEOTIDE SEQUENCE [LARGE SCALE GENOMIC DNA]</scope>
</reference>
<accession>A0A8S0QSC1</accession>
<dbReference type="PROSITE" id="PS00518">
    <property type="entry name" value="ZF_RING_1"/>
    <property type="match status" value="1"/>
</dbReference>
<evidence type="ECO:0000256" key="9">
    <source>
        <dbReference type="ARBA" id="ARBA00022771"/>
    </source>
</evidence>
<keyword evidence="10" id="KW-0833">Ubl conjugation pathway</keyword>
<comment type="catalytic activity">
    <reaction evidence="1">
        <text>[E2 ubiquitin-conjugating enzyme]-S-ubiquitinyl-L-cysteine + [acceptor protein]-L-lysine = [E2 ubiquitin-conjugating enzyme]-L-cysteine + [acceptor protein]-N(6)-ubiquitinyl-L-lysine.</text>
        <dbReference type="EC" id="2.3.2.31"/>
    </reaction>
</comment>
<evidence type="ECO:0000256" key="1">
    <source>
        <dbReference type="ARBA" id="ARBA00001798"/>
    </source>
</evidence>
<evidence type="ECO:0000256" key="2">
    <source>
        <dbReference type="ARBA" id="ARBA00001947"/>
    </source>
</evidence>
<evidence type="ECO:0000256" key="5">
    <source>
        <dbReference type="ARBA" id="ARBA00012251"/>
    </source>
</evidence>
<dbReference type="InterPro" id="IPR044066">
    <property type="entry name" value="TRIAD_supradom"/>
</dbReference>
<evidence type="ECO:0000259" key="13">
    <source>
        <dbReference type="PROSITE" id="PS50089"/>
    </source>
</evidence>
<dbReference type="GO" id="GO:0016567">
    <property type="term" value="P:protein ubiquitination"/>
    <property type="evidence" value="ECO:0007669"/>
    <property type="project" value="InterPro"/>
</dbReference>
<keyword evidence="11" id="KW-0862">Zinc</keyword>
<dbReference type="EMBL" id="CACTIH010001892">
    <property type="protein sequence ID" value="CAA2967847.1"/>
    <property type="molecule type" value="Genomic_DNA"/>
</dbReference>
<evidence type="ECO:0000256" key="8">
    <source>
        <dbReference type="ARBA" id="ARBA00022737"/>
    </source>
</evidence>